<proteinExistence type="predicted"/>
<dbReference type="AlphaFoldDB" id="A0A0K2TW46"/>
<feature type="non-terminal residue" evidence="1">
    <location>
        <position position="1"/>
    </location>
</feature>
<reference evidence="1" key="1">
    <citation type="submission" date="2014-05" db="EMBL/GenBank/DDBJ databases">
        <authorList>
            <person name="Chronopoulou M."/>
        </authorList>
    </citation>
    <scope>NUCLEOTIDE SEQUENCE</scope>
    <source>
        <tissue evidence="1">Whole organism</tissue>
    </source>
</reference>
<organism evidence="1">
    <name type="scientific">Lepeophtheirus salmonis</name>
    <name type="common">Salmon louse</name>
    <name type="synonym">Caligus salmonis</name>
    <dbReference type="NCBI Taxonomy" id="72036"/>
    <lineage>
        <taxon>Eukaryota</taxon>
        <taxon>Metazoa</taxon>
        <taxon>Ecdysozoa</taxon>
        <taxon>Arthropoda</taxon>
        <taxon>Crustacea</taxon>
        <taxon>Multicrustacea</taxon>
        <taxon>Hexanauplia</taxon>
        <taxon>Copepoda</taxon>
        <taxon>Siphonostomatoida</taxon>
        <taxon>Caligidae</taxon>
        <taxon>Lepeophtheirus</taxon>
    </lineage>
</organism>
<sequence>CFDKRKETRPGCKKRGTLIIVIELNEEKKQQQNITGNFFWTSYKLKSVRSSTFSTY</sequence>
<evidence type="ECO:0000313" key="1">
    <source>
        <dbReference type="EMBL" id="CDW30055.1"/>
    </source>
</evidence>
<dbReference type="EMBL" id="HACA01012694">
    <property type="protein sequence ID" value="CDW30055.1"/>
    <property type="molecule type" value="Transcribed_RNA"/>
</dbReference>
<accession>A0A0K2TW46</accession>
<protein>
    <submittedName>
        <fullName evidence="1">Uncharacterized protein</fullName>
    </submittedName>
</protein>
<name>A0A0K2TW46_LEPSM</name>